<protein>
    <submittedName>
        <fullName evidence="1">Uncharacterized protein</fullName>
    </submittedName>
</protein>
<comment type="caution">
    <text evidence="1">The sequence shown here is derived from an EMBL/GenBank/DDBJ whole genome shotgun (WGS) entry which is preliminary data.</text>
</comment>
<dbReference type="OrthoDB" id="8051214at2759"/>
<dbReference type="AlphaFoldDB" id="A0A4Z2JEE1"/>
<reference evidence="1 2" key="1">
    <citation type="submission" date="2019-03" db="EMBL/GenBank/DDBJ databases">
        <title>First draft genome of Liparis tanakae, snailfish: a comprehensive survey of snailfish specific genes.</title>
        <authorList>
            <person name="Kim W."/>
            <person name="Song I."/>
            <person name="Jeong J.-H."/>
            <person name="Kim D."/>
            <person name="Kim S."/>
            <person name="Ryu S."/>
            <person name="Song J.Y."/>
            <person name="Lee S.K."/>
        </authorList>
    </citation>
    <scope>NUCLEOTIDE SEQUENCE [LARGE SCALE GENOMIC DNA]</scope>
    <source>
        <tissue evidence="1">Muscle</tissue>
    </source>
</reference>
<sequence>MHKKSLKCNNEALTAELTQSSTAASESTLTLTVLATDKVTPPKDVLRHAEDRINRLDPFVSEEGEPCDAKQSVERIHLQEGCYIATYLVDLGVSHQLLHRVVAVEAVASKYLNGIRSHLIGDVSGECFGDGGVAERWYAILASSTFIAISARRKDTAWCCETGGGTLCWGEADTDMRNKSQLAERELAVVTGSGKVCLIPLPEGKAVDEDDAVLHQGLGSDQLVVGGIVDHINDPGLASVLRKVFSSSNPTWGLPVAYSVVPAQDLVPYAQRRAPRYQGSGKVCLIPLPEGKAVDEDDAVLHQGLGSDQLVVGGIVDHPSLLHQADELAAVLVANRHITATGDELHHLAVAQQGGVHQLLPKPKLIRLLVQILHGVQQAHLNTHPNLTHFTTVPLFMCRRIQCCPCMPSLSQASPRELEALLPGGHMTPKEPLSSSHWLCWSHLRL</sequence>
<evidence type="ECO:0000313" key="1">
    <source>
        <dbReference type="EMBL" id="TNN88550.1"/>
    </source>
</evidence>
<name>A0A4Z2JEE1_9TELE</name>
<organism evidence="1 2">
    <name type="scientific">Liparis tanakae</name>
    <name type="common">Tanaka's snailfish</name>
    <dbReference type="NCBI Taxonomy" id="230148"/>
    <lineage>
        <taxon>Eukaryota</taxon>
        <taxon>Metazoa</taxon>
        <taxon>Chordata</taxon>
        <taxon>Craniata</taxon>
        <taxon>Vertebrata</taxon>
        <taxon>Euteleostomi</taxon>
        <taxon>Actinopterygii</taxon>
        <taxon>Neopterygii</taxon>
        <taxon>Teleostei</taxon>
        <taxon>Neoteleostei</taxon>
        <taxon>Acanthomorphata</taxon>
        <taxon>Eupercaria</taxon>
        <taxon>Perciformes</taxon>
        <taxon>Cottioidei</taxon>
        <taxon>Cottales</taxon>
        <taxon>Liparidae</taxon>
        <taxon>Liparis</taxon>
    </lineage>
</organism>
<keyword evidence="2" id="KW-1185">Reference proteome</keyword>
<proteinExistence type="predicted"/>
<accession>A0A4Z2JEE1</accession>
<dbReference type="EMBL" id="SRLO01000005">
    <property type="protein sequence ID" value="TNN88550.1"/>
    <property type="molecule type" value="Genomic_DNA"/>
</dbReference>
<evidence type="ECO:0000313" key="2">
    <source>
        <dbReference type="Proteomes" id="UP000314294"/>
    </source>
</evidence>
<gene>
    <name evidence="1" type="ORF">EYF80_001333</name>
</gene>
<dbReference type="Proteomes" id="UP000314294">
    <property type="component" value="Unassembled WGS sequence"/>
</dbReference>